<dbReference type="SUPFAM" id="SSF51182">
    <property type="entry name" value="RmlC-like cupins"/>
    <property type="match status" value="1"/>
</dbReference>
<protein>
    <submittedName>
        <fullName evidence="2">Cupin domain-containing protein</fullName>
    </submittedName>
</protein>
<proteinExistence type="predicted"/>
<comment type="caution">
    <text evidence="2">The sequence shown here is derived from an EMBL/GenBank/DDBJ whole genome shotgun (WGS) entry which is preliminary data.</text>
</comment>
<feature type="domain" description="Cupin type-2" evidence="1">
    <location>
        <begin position="70"/>
        <end position="128"/>
    </location>
</feature>
<gene>
    <name evidence="2" type="ORF">ACFSTE_18940</name>
</gene>
<evidence type="ECO:0000313" key="2">
    <source>
        <dbReference type="EMBL" id="MFD2592922.1"/>
    </source>
</evidence>
<dbReference type="RefSeq" id="WP_176030103.1">
    <property type="nucleotide sequence ID" value="NZ_JBHSJV010000001.1"/>
</dbReference>
<organism evidence="2 3">
    <name type="scientific">Aquimarina hainanensis</name>
    <dbReference type="NCBI Taxonomy" id="1578017"/>
    <lineage>
        <taxon>Bacteria</taxon>
        <taxon>Pseudomonadati</taxon>
        <taxon>Bacteroidota</taxon>
        <taxon>Flavobacteriia</taxon>
        <taxon>Flavobacteriales</taxon>
        <taxon>Flavobacteriaceae</taxon>
        <taxon>Aquimarina</taxon>
    </lineage>
</organism>
<dbReference type="InterPro" id="IPR014710">
    <property type="entry name" value="RmlC-like_jellyroll"/>
</dbReference>
<dbReference type="PANTHER" id="PTHR36440:SF1">
    <property type="entry name" value="PUTATIVE (AFU_ORTHOLOGUE AFUA_8G07350)-RELATED"/>
    <property type="match status" value="1"/>
</dbReference>
<dbReference type="InterPro" id="IPR011051">
    <property type="entry name" value="RmlC_Cupin_sf"/>
</dbReference>
<sequence>MKMNPLMLCILFCIAYSCKQAPTITEPHKEKQTPIHVSTDEGKKWNVFGVQITGKILSTDTEGEYAVIVTETPPQGGPPKHIHAHEDELFYILTGKYTFFCGDKTIYAQKGDFIRLPKGIPHNFINTDSITGITMNTITPGGFENFFEQVATLSKGEKLSKKTIDSLATEYGVTFVKK</sequence>
<dbReference type="Pfam" id="PF07883">
    <property type="entry name" value="Cupin_2"/>
    <property type="match status" value="1"/>
</dbReference>
<keyword evidence="3" id="KW-1185">Reference proteome</keyword>
<dbReference type="EMBL" id="JBHULX010000039">
    <property type="protein sequence ID" value="MFD2592922.1"/>
    <property type="molecule type" value="Genomic_DNA"/>
</dbReference>
<evidence type="ECO:0000259" key="1">
    <source>
        <dbReference type="Pfam" id="PF07883"/>
    </source>
</evidence>
<dbReference type="Proteomes" id="UP001597459">
    <property type="component" value="Unassembled WGS sequence"/>
</dbReference>
<evidence type="ECO:0000313" key="3">
    <source>
        <dbReference type="Proteomes" id="UP001597459"/>
    </source>
</evidence>
<accession>A0ABW5NBG9</accession>
<name>A0ABW5NBG9_9FLAO</name>
<dbReference type="Gene3D" id="2.60.120.10">
    <property type="entry name" value="Jelly Rolls"/>
    <property type="match status" value="1"/>
</dbReference>
<dbReference type="InterPro" id="IPR013096">
    <property type="entry name" value="Cupin_2"/>
</dbReference>
<dbReference type="InterPro" id="IPR053146">
    <property type="entry name" value="QDO-like"/>
</dbReference>
<reference evidence="3" key="1">
    <citation type="journal article" date="2019" name="Int. J. Syst. Evol. Microbiol.">
        <title>The Global Catalogue of Microorganisms (GCM) 10K type strain sequencing project: providing services to taxonomists for standard genome sequencing and annotation.</title>
        <authorList>
            <consortium name="The Broad Institute Genomics Platform"/>
            <consortium name="The Broad Institute Genome Sequencing Center for Infectious Disease"/>
            <person name="Wu L."/>
            <person name="Ma J."/>
        </authorList>
    </citation>
    <scope>NUCLEOTIDE SEQUENCE [LARGE SCALE GENOMIC DNA]</scope>
    <source>
        <strain evidence="3">KCTC 42423</strain>
    </source>
</reference>
<dbReference type="PROSITE" id="PS51257">
    <property type="entry name" value="PROKAR_LIPOPROTEIN"/>
    <property type="match status" value="1"/>
</dbReference>
<dbReference type="PANTHER" id="PTHR36440">
    <property type="entry name" value="PUTATIVE (AFU_ORTHOLOGUE AFUA_8G07350)-RELATED"/>
    <property type="match status" value="1"/>
</dbReference>